<organism evidence="2 3">
    <name type="scientific">Nitrincola lacisaponensis</name>
    <dbReference type="NCBI Taxonomy" id="267850"/>
    <lineage>
        <taxon>Bacteria</taxon>
        <taxon>Pseudomonadati</taxon>
        <taxon>Pseudomonadota</taxon>
        <taxon>Gammaproteobacteria</taxon>
        <taxon>Oceanospirillales</taxon>
        <taxon>Oceanospirillaceae</taxon>
        <taxon>Nitrincola</taxon>
    </lineage>
</organism>
<dbReference type="STRING" id="267850.ADINL_0053"/>
<gene>
    <name evidence="2" type="ORF">ADINL_0053</name>
</gene>
<comment type="caution">
    <text evidence="2">The sequence shown here is derived from an EMBL/GenBank/DDBJ whole genome shotgun (WGS) entry which is preliminary data.</text>
</comment>
<dbReference type="AlphaFoldDB" id="A0A063Y4X4"/>
<dbReference type="EMBL" id="JMSZ01000001">
    <property type="protein sequence ID" value="KDE41373.1"/>
    <property type="molecule type" value="Genomic_DNA"/>
</dbReference>
<proteinExistence type="predicted"/>
<evidence type="ECO:0000313" key="3">
    <source>
        <dbReference type="Proteomes" id="UP000027318"/>
    </source>
</evidence>
<protein>
    <submittedName>
        <fullName evidence="2">Uncharacterized protein</fullName>
    </submittedName>
</protein>
<keyword evidence="1" id="KW-0812">Transmembrane</keyword>
<name>A0A063Y4X4_9GAMM</name>
<keyword evidence="1" id="KW-1133">Transmembrane helix</keyword>
<feature type="transmembrane region" description="Helical" evidence="1">
    <location>
        <begin position="12"/>
        <end position="34"/>
    </location>
</feature>
<keyword evidence="1" id="KW-0472">Membrane</keyword>
<dbReference type="Proteomes" id="UP000027318">
    <property type="component" value="Unassembled WGS sequence"/>
</dbReference>
<reference evidence="2 3" key="1">
    <citation type="journal article" date="2005" name="Int. J. Syst. Evol. Microbiol.">
        <title>Nitrincola lacisaponensis gen. nov., sp. nov., a novel alkaliphilic bacterium isolated from an alkaline, saline lake.</title>
        <authorList>
            <person name="Dimitriu P.A."/>
            <person name="Shukla S.K."/>
            <person name="Conradt J."/>
            <person name="Marquez M.C."/>
            <person name="Ventosa A."/>
            <person name="Maglia A."/>
            <person name="Peyton B.M."/>
            <person name="Pinkart H.C."/>
            <person name="Mormile M.R."/>
        </authorList>
    </citation>
    <scope>NUCLEOTIDE SEQUENCE [LARGE SCALE GENOMIC DNA]</scope>
    <source>
        <strain evidence="2 3">4CA</strain>
    </source>
</reference>
<evidence type="ECO:0000256" key="1">
    <source>
        <dbReference type="SAM" id="Phobius"/>
    </source>
</evidence>
<dbReference type="RefSeq" id="WP_275574396.1">
    <property type="nucleotide sequence ID" value="NZ_JBKBNO010000005.1"/>
</dbReference>
<keyword evidence="3" id="KW-1185">Reference proteome</keyword>
<sequence>MSHTSDESYETFGLVPSVVLIVAAFLVAILPLAFQIGVLAL</sequence>
<evidence type="ECO:0000313" key="2">
    <source>
        <dbReference type="EMBL" id="KDE41373.1"/>
    </source>
</evidence>
<accession>A0A063Y4X4</accession>